<gene>
    <name evidence="3" type="ORF">KGF57_000759</name>
</gene>
<feature type="coiled-coil region" evidence="1">
    <location>
        <begin position="14"/>
        <end position="41"/>
    </location>
</feature>
<proteinExistence type="predicted"/>
<dbReference type="AlphaFoldDB" id="A0AAD5G0J5"/>
<feature type="compositionally biased region" description="Basic and acidic residues" evidence="2">
    <location>
        <begin position="134"/>
        <end position="165"/>
    </location>
</feature>
<feature type="region of interest" description="Disordered" evidence="2">
    <location>
        <begin position="134"/>
        <end position="174"/>
    </location>
</feature>
<accession>A0AAD5G0J5</accession>
<sequence length="174" mass="20416">MPTTIPSITAKVNESQVNEDIRRRDQKIDELESEILQLKVQQLKHDHEEDKKLFTLENSLHNINSKLTEVEMVNIDLRNQLTLCQNIIEKKNEEVKKLQSALKDQQSLIARETLIFQHKLDALQQEINRVSEARVTHTAKRESSNLEQKRNSLREEVEKRDRDKLAGTYLHSEL</sequence>
<keyword evidence="4" id="KW-1185">Reference proteome</keyword>
<name>A0AAD5G0J5_9ASCO</name>
<evidence type="ECO:0000256" key="1">
    <source>
        <dbReference type="SAM" id="Coils"/>
    </source>
</evidence>
<dbReference type="GeneID" id="76148818"/>
<organism evidence="3 4">
    <name type="scientific">Candida theae</name>
    <dbReference type="NCBI Taxonomy" id="1198502"/>
    <lineage>
        <taxon>Eukaryota</taxon>
        <taxon>Fungi</taxon>
        <taxon>Dikarya</taxon>
        <taxon>Ascomycota</taxon>
        <taxon>Saccharomycotina</taxon>
        <taxon>Pichiomycetes</taxon>
        <taxon>Debaryomycetaceae</taxon>
        <taxon>Candida/Lodderomyces clade</taxon>
        <taxon>Candida</taxon>
    </lineage>
</organism>
<protein>
    <submittedName>
        <fullName evidence="3">Uncharacterized protein</fullName>
    </submittedName>
</protein>
<evidence type="ECO:0000313" key="4">
    <source>
        <dbReference type="Proteomes" id="UP001204833"/>
    </source>
</evidence>
<evidence type="ECO:0000313" key="3">
    <source>
        <dbReference type="EMBL" id="KAI5965493.1"/>
    </source>
</evidence>
<keyword evidence="1" id="KW-0175">Coiled coil</keyword>
<dbReference type="Proteomes" id="UP001204833">
    <property type="component" value="Unassembled WGS sequence"/>
</dbReference>
<comment type="caution">
    <text evidence="3">The sequence shown here is derived from an EMBL/GenBank/DDBJ whole genome shotgun (WGS) entry which is preliminary data.</text>
</comment>
<evidence type="ECO:0000256" key="2">
    <source>
        <dbReference type="SAM" id="MobiDB-lite"/>
    </source>
</evidence>
<reference evidence="3 4" key="1">
    <citation type="journal article" date="2022" name="DNA Res.">
        <title>Genome analysis of five recently described species of the CUG-Ser clade uncovers Candida theae as a new hybrid lineage with pathogenic potential in the Candida parapsilosis species complex.</title>
        <authorList>
            <person name="Mixao V."/>
            <person name="Del Olmo V."/>
            <person name="Hegedusova E."/>
            <person name="Saus E."/>
            <person name="Pryszcz L."/>
            <person name="Cillingova A."/>
            <person name="Nosek J."/>
            <person name="Gabaldon T."/>
        </authorList>
    </citation>
    <scope>NUCLEOTIDE SEQUENCE [LARGE SCALE GENOMIC DNA]</scope>
    <source>
        <strain evidence="3 4">CBS 12239</strain>
    </source>
</reference>
<dbReference type="EMBL" id="JAIHNG010000044">
    <property type="protein sequence ID" value="KAI5965493.1"/>
    <property type="molecule type" value="Genomic_DNA"/>
</dbReference>
<dbReference type="RefSeq" id="XP_051610757.1">
    <property type="nucleotide sequence ID" value="XM_051755260.1"/>
</dbReference>